<dbReference type="AlphaFoldDB" id="A0A812UXA4"/>
<feature type="transmembrane region" description="Helical" evidence="1">
    <location>
        <begin position="101"/>
        <end position="120"/>
    </location>
</feature>
<feature type="transmembrane region" description="Helical" evidence="1">
    <location>
        <begin position="365"/>
        <end position="392"/>
    </location>
</feature>
<sequence length="464" mass="51327">MPTRRKPTCCRNFGRLLSPLQDGHTDHRYAQRLSAGGCGGSLTYFISHNWSTRRVEKFLALALYFNGPAAIVTSVCSQLAMFSLVMAGVVPRVTTSRAENVCVWCTLLGAVTFWIVLLLWHEMDARLQFRRLRVFFDKVCINQSDTVAKQEGIQYITAYLRQSEALLVLLSDVYLDKIWTVFELTAFMALKPNAPVIVQPLPLATIVACLMGLMVLANTMEGVSGGTIYDHLIARRGPSILVVATIFGITAVLRCWGRAFVRLEKQLNTFSFDTTQCLHPEDREMIREACFQIARSGLGPAATLQESCETVELHARMIVPGAMHRAISLTLIPWRYAVILYLVAFSRILDGLCSAMPTLQVQADMMLALATALEVVVESLALPVSLSIVGYFICYTPTSPLRELIRLLVLTAVSLSILMIAGGLMDQVIHPNSDGPAAQATVLMFLLILEVSTVAHFYICPCCR</sequence>
<organism evidence="2 3">
    <name type="scientific">Symbiodinium necroappetens</name>
    <dbReference type="NCBI Taxonomy" id="1628268"/>
    <lineage>
        <taxon>Eukaryota</taxon>
        <taxon>Sar</taxon>
        <taxon>Alveolata</taxon>
        <taxon>Dinophyceae</taxon>
        <taxon>Suessiales</taxon>
        <taxon>Symbiodiniaceae</taxon>
        <taxon>Symbiodinium</taxon>
    </lineage>
</organism>
<comment type="caution">
    <text evidence="2">The sequence shown here is derived from an EMBL/GenBank/DDBJ whole genome shotgun (WGS) entry which is preliminary data.</text>
</comment>
<evidence type="ECO:0000256" key="1">
    <source>
        <dbReference type="SAM" id="Phobius"/>
    </source>
</evidence>
<dbReference type="InterPro" id="IPR035897">
    <property type="entry name" value="Toll_tir_struct_dom_sf"/>
</dbReference>
<evidence type="ECO:0000313" key="2">
    <source>
        <dbReference type="EMBL" id="CAE7601685.1"/>
    </source>
</evidence>
<evidence type="ECO:0000313" key="3">
    <source>
        <dbReference type="Proteomes" id="UP000601435"/>
    </source>
</evidence>
<accession>A0A812UXA4</accession>
<dbReference type="OrthoDB" id="428648at2759"/>
<reference evidence="2" key="1">
    <citation type="submission" date="2021-02" db="EMBL/GenBank/DDBJ databases">
        <authorList>
            <person name="Dougan E. K."/>
            <person name="Rhodes N."/>
            <person name="Thang M."/>
            <person name="Chan C."/>
        </authorList>
    </citation>
    <scope>NUCLEOTIDE SEQUENCE</scope>
</reference>
<gene>
    <name evidence="2" type="ORF">SNEC2469_LOCUS17229</name>
</gene>
<dbReference type="Gene3D" id="3.40.50.10140">
    <property type="entry name" value="Toll/interleukin-1 receptor homology (TIR) domain"/>
    <property type="match status" value="1"/>
</dbReference>
<keyword evidence="1" id="KW-0472">Membrane</keyword>
<dbReference type="Proteomes" id="UP000601435">
    <property type="component" value="Unassembled WGS sequence"/>
</dbReference>
<keyword evidence="1" id="KW-0812">Transmembrane</keyword>
<protein>
    <submittedName>
        <fullName evidence="2">Uncharacterized protein</fullName>
    </submittedName>
</protein>
<feature type="transmembrane region" description="Helical" evidence="1">
    <location>
        <begin position="326"/>
        <end position="345"/>
    </location>
</feature>
<feature type="transmembrane region" description="Helical" evidence="1">
    <location>
        <begin position="58"/>
        <end position="81"/>
    </location>
</feature>
<feature type="transmembrane region" description="Helical" evidence="1">
    <location>
        <begin position="437"/>
        <end position="459"/>
    </location>
</feature>
<name>A0A812UXA4_9DINO</name>
<dbReference type="SUPFAM" id="SSF52200">
    <property type="entry name" value="Toll/Interleukin receptor TIR domain"/>
    <property type="match status" value="1"/>
</dbReference>
<feature type="transmembrane region" description="Helical" evidence="1">
    <location>
        <begin position="237"/>
        <end position="256"/>
    </location>
</feature>
<feature type="transmembrane region" description="Helical" evidence="1">
    <location>
        <begin position="404"/>
        <end position="425"/>
    </location>
</feature>
<keyword evidence="1" id="KW-1133">Transmembrane helix</keyword>
<feature type="transmembrane region" description="Helical" evidence="1">
    <location>
        <begin position="196"/>
        <end position="217"/>
    </location>
</feature>
<proteinExistence type="predicted"/>
<keyword evidence="3" id="KW-1185">Reference proteome</keyword>
<dbReference type="EMBL" id="CAJNJA010028409">
    <property type="protein sequence ID" value="CAE7601685.1"/>
    <property type="molecule type" value="Genomic_DNA"/>
</dbReference>